<proteinExistence type="predicted"/>
<comment type="caution">
    <text evidence="1">The sequence shown here is derived from an EMBL/GenBank/DDBJ whole genome shotgun (WGS) entry which is preliminary data.</text>
</comment>
<gene>
    <name evidence="1" type="ORF">GGE06_006160</name>
</gene>
<keyword evidence="2" id="KW-1185">Reference proteome</keyword>
<accession>A0A7W7U594</accession>
<dbReference type="EMBL" id="JACHJY010000009">
    <property type="protein sequence ID" value="MBB4985210.1"/>
    <property type="molecule type" value="Genomic_DNA"/>
</dbReference>
<protein>
    <submittedName>
        <fullName evidence="1">Uncharacterized protein</fullName>
    </submittedName>
</protein>
<evidence type="ECO:0000313" key="1">
    <source>
        <dbReference type="EMBL" id="MBB4985210.1"/>
    </source>
</evidence>
<name>A0A7W7U594_9ACTN</name>
<evidence type="ECO:0000313" key="2">
    <source>
        <dbReference type="Proteomes" id="UP000582643"/>
    </source>
</evidence>
<reference evidence="1 2" key="1">
    <citation type="submission" date="2020-08" db="EMBL/GenBank/DDBJ databases">
        <title>Genomic Encyclopedia of Type Strains, Phase III (KMG-III): the genomes of soil and plant-associated and newly described type strains.</title>
        <authorList>
            <person name="Whitman W."/>
        </authorList>
    </citation>
    <scope>NUCLEOTIDE SEQUENCE [LARGE SCALE GENOMIC DNA]</scope>
    <source>
        <strain evidence="1 2">SFB5A</strain>
    </source>
</reference>
<dbReference type="Proteomes" id="UP000582643">
    <property type="component" value="Unassembled WGS sequence"/>
</dbReference>
<sequence length="34" mass="3833">MERGIETDWRLPADGDMARVADELRHHLSVVEGA</sequence>
<dbReference type="AlphaFoldDB" id="A0A7W7U594"/>
<organism evidence="1 2">
    <name type="scientific">Streptomyces nymphaeiformis</name>
    <dbReference type="NCBI Taxonomy" id="2663842"/>
    <lineage>
        <taxon>Bacteria</taxon>
        <taxon>Bacillati</taxon>
        <taxon>Actinomycetota</taxon>
        <taxon>Actinomycetes</taxon>
        <taxon>Kitasatosporales</taxon>
        <taxon>Streptomycetaceae</taxon>
        <taxon>Streptomyces</taxon>
    </lineage>
</organism>